<protein>
    <submittedName>
        <fullName evidence="1">DUF2993 domain-containing protein</fullName>
    </submittedName>
</protein>
<reference evidence="1 2" key="2">
    <citation type="submission" date="2018-03" db="EMBL/GenBank/DDBJ databases">
        <title>The ancient ancestry and fast evolution of plastids.</title>
        <authorList>
            <person name="Moore K.R."/>
            <person name="Magnabosco C."/>
            <person name="Momper L."/>
            <person name="Gold D.A."/>
            <person name="Bosak T."/>
            <person name="Fournier G.P."/>
        </authorList>
    </citation>
    <scope>NUCLEOTIDE SEQUENCE [LARGE SCALE GENOMIC DNA]</scope>
    <source>
        <strain evidence="1 2">ULC18</strain>
    </source>
</reference>
<organism evidence="1 2">
    <name type="scientific">Stenomitos frigidus ULC18</name>
    <dbReference type="NCBI Taxonomy" id="2107698"/>
    <lineage>
        <taxon>Bacteria</taxon>
        <taxon>Bacillati</taxon>
        <taxon>Cyanobacteriota</taxon>
        <taxon>Cyanophyceae</taxon>
        <taxon>Leptolyngbyales</taxon>
        <taxon>Leptolyngbyaceae</taxon>
        <taxon>Stenomitos</taxon>
    </lineage>
</organism>
<dbReference type="Pfam" id="PF11209">
    <property type="entry name" value="LmeA"/>
    <property type="match status" value="1"/>
</dbReference>
<dbReference type="AlphaFoldDB" id="A0A2T1ECF4"/>
<sequence>MSKESHVEQGIISQAAQAALSSQLEAAEDLNVDVRTDILKAAQGKADSVAVSGQGVVIQDVRVQEMTVQTDRLSFNLLNALLGHLELDEPLNAAAQVALTEADLNRAMQAEVVTSRLPALELDIEGEVATVELVHPLAVKLPSDGKIALNGAALLHRQGNSRQVEFAVVILPRTDEHPVRLESFACDPGEGLAIEVTIALLQKFRTLLEQPSIEIDGMIIQVKRLEIQTGKLLLETAAHVPQIPSL</sequence>
<reference evidence="2" key="1">
    <citation type="submission" date="2018-02" db="EMBL/GenBank/DDBJ databases">
        <authorList>
            <person name="Moore K."/>
            <person name="Momper L."/>
        </authorList>
    </citation>
    <scope>NUCLEOTIDE SEQUENCE [LARGE SCALE GENOMIC DNA]</scope>
    <source>
        <strain evidence="2">ULC18</strain>
    </source>
</reference>
<proteinExistence type="predicted"/>
<evidence type="ECO:0000313" key="2">
    <source>
        <dbReference type="Proteomes" id="UP000239576"/>
    </source>
</evidence>
<evidence type="ECO:0000313" key="1">
    <source>
        <dbReference type="EMBL" id="PSB30410.1"/>
    </source>
</evidence>
<dbReference type="EMBL" id="PVWK01000052">
    <property type="protein sequence ID" value="PSB30410.1"/>
    <property type="molecule type" value="Genomic_DNA"/>
</dbReference>
<accession>A0A2T1ECF4</accession>
<gene>
    <name evidence="1" type="ORF">C7B82_08890</name>
</gene>
<dbReference type="RefSeq" id="WP_106255946.1">
    <property type="nucleotide sequence ID" value="NZ_CAWNSW010000009.1"/>
</dbReference>
<comment type="caution">
    <text evidence="1">The sequence shown here is derived from an EMBL/GenBank/DDBJ whole genome shotgun (WGS) entry which is preliminary data.</text>
</comment>
<keyword evidence="2" id="KW-1185">Reference proteome</keyword>
<name>A0A2T1ECF4_9CYAN</name>
<dbReference type="OrthoDB" id="420681at2"/>
<dbReference type="InterPro" id="IPR021373">
    <property type="entry name" value="DUF2993"/>
</dbReference>
<dbReference type="Proteomes" id="UP000239576">
    <property type="component" value="Unassembled WGS sequence"/>
</dbReference>